<evidence type="ECO:0000313" key="1">
    <source>
        <dbReference type="EMBL" id="KKK48039.1"/>
    </source>
</evidence>
<organism evidence="1">
    <name type="scientific">marine sediment metagenome</name>
    <dbReference type="NCBI Taxonomy" id="412755"/>
    <lineage>
        <taxon>unclassified sequences</taxon>
        <taxon>metagenomes</taxon>
        <taxon>ecological metagenomes</taxon>
    </lineage>
</organism>
<dbReference type="AlphaFoldDB" id="A0A0F8Y1H4"/>
<reference evidence="1" key="1">
    <citation type="journal article" date="2015" name="Nature">
        <title>Complex archaea that bridge the gap between prokaryotes and eukaryotes.</title>
        <authorList>
            <person name="Spang A."/>
            <person name="Saw J.H."/>
            <person name="Jorgensen S.L."/>
            <person name="Zaremba-Niedzwiedzka K."/>
            <person name="Martijn J."/>
            <person name="Lind A.E."/>
            <person name="van Eijk R."/>
            <person name="Schleper C."/>
            <person name="Guy L."/>
            <person name="Ettema T.J."/>
        </authorList>
    </citation>
    <scope>NUCLEOTIDE SEQUENCE</scope>
</reference>
<dbReference type="SUPFAM" id="SSF102405">
    <property type="entry name" value="MCP/YpsA-like"/>
    <property type="match status" value="1"/>
</dbReference>
<evidence type="ECO:0008006" key="2">
    <source>
        <dbReference type="Google" id="ProtNLM"/>
    </source>
</evidence>
<accession>A0A0F8Y1H4</accession>
<dbReference type="Pfam" id="PF18306">
    <property type="entry name" value="LDcluster4"/>
    <property type="match status" value="1"/>
</dbReference>
<sequence>MDKLYISVIGASQATDREFDLSVEVGKEIAKAGCVLVCG</sequence>
<gene>
    <name evidence="1" type="ORF">LCGC14_3149130</name>
</gene>
<dbReference type="Gene3D" id="3.40.50.450">
    <property type="match status" value="1"/>
</dbReference>
<dbReference type="EMBL" id="LAZR01069270">
    <property type="protein sequence ID" value="KKK48039.1"/>
    <property type="molecule type" value="Genomic_DNA"/>
</dbReference>
<comment type="caution">
    <text evidence="1">The sequence shown here is derived from an EMBL/GenBank/DDBJ whole genome shotgun (WGS) entry which is preliminary data.</text>
</comment>
<name>A0A0F8Y1H4_9ZZZZ</name>
<protein>
    <recommendedName>
        <fullName evidence="2">TIGR00725 family protein</fullName>
    </recommendedName>
</protein>
<proteinExistence type="predicted"/>
<feature type="non-terminal residue" evidence="1">
    <location>
        <position position="39"/>
    </location>
</feature>
<dbReference type="InterPro" id="IPR041164">
    <property type="entry name" value="LDcluster4"/>
</dbReference>